<accession>G3NJ50</accession>
<reference evidence="2" key="2">
    <citation type="submission" date="2024-04" db="UniProtKB">
        <authorList>
            <consortium name="Ensembl"/>
        </authorList>
    </citation>
    <scope>IDENTIFICATION</scope>
</reference>
<feature type="transmembrane region" description="Helical" evidence="1">
    <location>
        <begin position="15"/>
        <end position="35"/>
    </location>
</feature>
<protein>
    <submittedName>
        <fullName evidence="2">Uncharacterized protein</fullName>
    </submittedName>
</protein>
<organism evidence="2">
    <name type="scientific">Gasterosteus aculeatus</name>
    <name type="common">Three-spined stickleback</name>
    <dbReference type="NCBI Taxonomy" id="69293"/>
    <lineage>
        <taxon>Eukaryota</taxon>
        <taxon>Metazoa</taxon>
        <taxon>Chordata</taxon>
        <taxon>Craniata</taxon>
        <taxon>Vertebrata</taxon>
        <taxon>Euteleostomi</taxon>
        <taxon>Actinopterygii</taxon>
        <taxon>Neopterygii</taxon>
        <taxon>Teleostei</taxon>
        <taxon>Neoteleostei</taxon>
        <taxon>Acanthomorphata</taxon>
        <taxon>Eupercaria</taxon>
        <taxon>Perciformes</taxon>
        <taxon>Cottioidei</taxon>
        <taxon>Gasterosteales</taxon>
        <taxon>Gasterosteidae</taxon>
        <taxon>Gasterosteus</taxon>
    </lineage>
</organism>
<reference evidence="2" key="1">
    <citation type="submission" date="2006-01" db="EMBL/GenBank/DDBJ databases">
        <authorList>
            <person name="Lindblad-Toh K."/>
            <person name="Mauceli E."/>
            <person name="Grabherr M."/>
            <person name="Chang J.L."/>
            <person name="Lander E.S."/>
        </authorList>
    </citation>
    <scope>NUCLEOTIDE SEQUENCE [LARGE SCALE GENOMIC DNA]</scope>
</reference>
<keyword evidence="1" id="KW-1133">Transmembrane helix</keyword>
<proteinExistence type="predicted"/>
<dbReference type="Bgee" id="ENSGACG00000004085">
    <property type="expression patterns" value="Expressed in zone of skin and 3 other cell types or tissues"/>
</dbReference>
<evidence type="ECO:0000256" key="1">
    <source>
        <dbReference type="SAM" id="Phobius"/>
    </source>
</evidence>
<keyword evidence="1" id="KW-0472">Membrane</keyword>
<dbReference type="InParanoid" id="G3NJ50"/>
<sequence length="68" mass="8086">MLDTSIVYIPQRALYLTYIIMHISYSCVVWVILMCSFNYQQNIKRCLPGENPTDIFLCHRLQLTKLMQ</sequence>
<dbReference type="Ensembl" id="ENSGACT00000005375.1">
    <property type="protein sequence ID" value="ENSGACP00000005360.1"/>
    <property type="gene ID" value="ENSGACG00000004085.1"/>
</dbReference>
<evidence type="ECO:0000313" key="2">
    <source>
        <dbReference type="Ensembl" id="ENSGACP00000005360.1"/>
    </source>
</evidence>
<dbReference type="AlphaFoldDB" id="G3NJ50"/>
<keyword evidence="1" id="KW-0812">Transmembrane</keyword>
<name>G3NJ50_GASAC</name>